<dbReference type="SUPFAM" id="SSF52172">
    <property type="entry name" value="CheY-like"/>
    <property type="match status" value="1"/>
</dbReference>
<dbReference type="PROSITE" id="PS50110">
    <property type="entry name" value="RESPONSE_REGULATORY"/>
    <property type="match status" value="1"/>
</dbReference>
<proteinExistence type="predicted"/>
<dbReference type="SMART" id="SM00086">
    <property type="entry name" value="PAC"/>
    <property type="match status" value="2"/>
</dbReference>
<dbReference type="SUPFAM" id="SSF55781">
    <property type="entry name" value="GAF domain-like"/>
    <property type="match status" value="1"/>
</dbReference>
<keyword evidence="5" id="KW-0418">Kinase</keyword>
<dbReference type="AlphaFoldDB" id="A0A6J4IEZ7"/>
<dbReference type="Pfam" id="PF01590">
    <property type="entry name" value="GAF"/>
    <property type="match status" value="1"/>
</dbReference>
<dbReference type="SUPFAM" id="SSF55874">
    <property type="entry name" value="ATPase domain of HSP90 chaperone/DNA topoisomerase II/histidine kinase"/>
    <property type="match status" value="1"/>
</dbReference>
<dbReference type="SMART" id="SM00065">
    <property type="entry name" value="GAF"/>
    <property type="match status" value="1"/>
</dbReference>
<dbReference type="CDD" id="cd16919">
    <property type="entry name" value="HATPase_CckA-like"/>
    <property type="match status" value="1"/>
</dbReference>
<dbReference type="InterPro" id="IPR005467">
    <property type="entry name" value="His_kinase_dom"/>
</dbReference>
<feature type="domain" description="PAC" evidence="10">
    <location>
        <begin position="103"/>
        <end position="157"/>
    </location>
</feature>
<dbReference type="SUPFAM" id="SSF55785">
    <property type="entry name" value="PYP-like sensor domain (PAS domain)"/>
    <property type="match status" value="2"/>
</dbReference>
<feature type="domain" description="PAS" evidence="9">
    <location>
        <begin position="29"/>
        <end position="102"/>
    </location>
</feature>
<evidence type="ECO:0000256" key="2">
    <source>
        <dbReference type="ARBA" id="ARBA00012438"/>
    </source>
</evidence>
<dbReference type="PANTHER" id="PTHR43065">
    <property type="entry name" value="SENSOR HISTIDINE KINASE"/>
    <property type="match status" value="1"/>
</dbReference>
<feature type="modified residue" description="4-aspartylphosphate" evidence="6">
    <location>
        <position position="800"/>
    </location>
</feature>
<dbReference type="InterPro" id="IPR003661">
    <property type="entry name" value="HisK_dim/P_dom"/>
</dbReference>
<dbReference type="CDD" id="cd00082">
    <property type="entry name" value="HisKA"/>
    <property type="match status" value="1"/>
</dbReference>
<dbReference type="EC" id="2.7.13.3" evidence="2"/>
<name>A0A6J4IEZ7_9PROT</name>
<dbReference type="InterPro" id="IPR000014">
    <property type="entry name" value="PAS"/>
</dbReference>
<gene>
    <name evidence="11" type="ORF">AVDCRST_MAG27-1899</name>
</gene>
<organism evidence="11">
    <name type="scientific">uncultured Craurococcus sp</name>
    <dbReference type="NCBI Taxonomy" id="1135998"/>
    <lineage>
        <taxon>Bacteria</taxon>
        <taxon>Pseudomonadati</taxon>
        <taxon>Pseudomonadota</taxon>
        <taxon>Alphaproteobacteria</taxon>
        <taxon>Acetobacterales</taxon>
        <taxon>Acetobacteraceae</taxon>
        <taxon>Craurococcus</taxon>
        <taxon>environmental samples</taxon>
    </lineage>
</organism>
<dbReference type="Gene3D" id="1.10.287.130">
    <property type="match status" value="1"/>
</dbReference>
<evidence type="ECO:0000256" key="5">
    <source>
        <dbReference type="ARBA" id="ARBA00022777"/>
    </source>
</evidence>
<dbReference type="Pfam" id="PF08447">
    <property type="entry name" value="PAS_3"/>
    <property type="match status" value="1"/>
</dbReference>
<dbReference type="Gene3D" id="3.30.450.40">
    <property type="match status" value="1"/>
</dbReference>
<dbReference type="PROSITE" id="PS50112">
    <property type="entry name" value="PAS"/>
    <property type="match status" value="1"/>
</dbReference>
<dbReference type="NCBIfam" id="TIGR00229">
    <property type="entry name" value="sensory_box"/>
    <property type="match status" value="2"/>
</dbReference>
<dbReference type="InterPro" id="IPR001610">
    <property type="entry name" value="PAC"/>
</dbReference>
<dbReference type="InterPro" id="IPR004358">
    <property type="entry name" value="Sig_transdc_His_kin-like_C"/>
</dbReference>
<evidence type="ECO:0000256" key="6">
    <source>
        <dbReference type="PROSITE-ProRule" id="PRU00169"/>
    </source>
</evidence>
<dbReference type="Pfam" id="PF00072">
    <property type="entry name" value="Response_reg"/>
    <property type="match status" value="1"/>
</dbReference>
<dbReference type="Pfam" id="PF00512">
    <property type="entry name" value="HisKA"/>
    <property type="match status" value="1"/>
</dbReference>
<keyword evidence="3 6" id="KW-0597">Phosphoprotein</keyword>
<dbReference type="Gene3D" id="2.10.70.100">
    <property type="match status" value="1"/>
</dbReference>
<dbReference type="SUPFAM" id="SSF47384">
    <property type="entry name" value="Homodimeric domain of signal transducing histidine kinase"/>
    <property type="match status" value="1"/>
</dbReference>
<accession>A0A6J4IEZ7</accession>
<dbReference type="InterPro" id="IPR029016">
    <property type="entry name" value="GAF-like_dom_sf"/>
</dbReference>
<dbReference type="PROSITE" id="PS50109">
    <property type="entry name" value="HIS_KIN"/>
    <property type="match status" value="1"/>
</dbReference>
<keyword evidence="4" id="KW-0808">Transferase</keyword>
<dbReference type="Gene3D" id="3.30.450.20">
    <property type="entry name" value="PAS domain"/>
    <property type="match status" value="2"/>
</dbReference>
<dbReference type="InterPro" id="IPR036890">
    <property type="entry name" value="HATPase_C_sf"/>
</dbReference>
<dbReference type="InterPro" id="IPR000700">
    <property type="entry name" value="PAS-assoc_C"/>
</dbReference>
<protein>
    <recommendedName>
        <fullName evidence="2">histidine kinase</fullName>
        <ecNumber evidence="2">2.7.13.3</ecNumber>
    </recommendedName>
</protein>
<evidence type="ECO:0000259" key="9">
    <source>
        <dbReference type="PROSITE" id="PS50112"/>
    </source>
</evidence>
<dbReference type="GO" id="GO:0000155">
    <property type="term" value="F:phosphorelay sensor kinase activity"/>
    <property type="evidence" value="ECO:0007669"/>
    <property type="project" value="InterPro"/>
</dbReference>
<dbReference type="Gene3D" id="3.40.50.2300">
    <property type="match status" value="1"/>
</dbReference>
<dbReference type="InterPro" id="IPR011006">
    <property type="entry name" value="CheY-like_superfamily"/>
</dbReference>
<dbReference type="InterPro" id="IPR001789">
    <property type="entry name" value="Sig_transdc_resp-reg_receiver"/>
</dbReference>
<dbReference type="InterPro" id="IPR003594">
    <property type="entry name" value="HATPase_dom"/>
</dbReference>
<dbReference type="InterPro" id="IPR036097">
    <property type="entry name" value="HisK_dim/P_sf"/>
</dbReference>
<evidence type="ECO:0000259" key="8">
    <source>
        <dbReference type="PROSITE" id="PS50110"/>
    </source>
</evidence>
<dbReference type="SMART" id="SM00448">
    <property type="entry name" value="REC"/>
    <property type="match status" value="1"/>
</dbReference>
<dbReference type="SMART" id="SM00091">
    <property type="entry name" value="PAS"/>
    <property type="match status" value="2"/>
</dbReference>
<evidence type="ECO:0000256" key="1">
    <source>
        <dbReference type="ARBA" id="ARBA00000085"/>
    </source>
</evidence>
<dbReference type="EMBL" id="CADCTD010000078">
    <property type="protein sequence ID" value="CAA9248547.1"/>
    <property type="molecule type" value="Genomic_DNA"/>
</dbReference>
<sequence length="869" mass="94435">MSETRGSTPIELAAEEARIGAELLGLDKSTDPFVSAVRATRMPMIVTNPRLPDNPVVFANDAFIRLTGYRREEILGRNCRFLQGPESDRATIRRIHDAIEAREPIEIDIRNHRKDGTTFWNRLLIAPVRDAAGELAYFFASQLDVTPERERLAGLESHNAALLAELNERLRSLEESEARLRFATEAGRLGIWELDLRTGALAASPICRADFGLGPDIAFTYEALRAAIHAADRPRLEAAIAEGLGTGQEFSLECRVGRADGRPGWIELRARFLRDAEGRPLRMAGTSRDITARKREEAQDRALLELDDRFRSLDLPGELAFAAAEILGRTLGVSRAGYGLIDTAAETIAIERDWTAPGIESFAGVMHFRDYGSYIEALKRGEIVVFADAAEDPRTAGKAEALRARQATAIINIPVTERDGLVALLYLTNATPRRWQPEELAFVREVALRTRLAVARRQAEQDLKGLAESLETQVNARTAALMEAEAALRQSQKMEAVGQLTGGLAHDFNNLLAGIAGSLELMKTRIAQGRLQDVPRYLTAARGATDRAAALTHRLLAFSRRQTLEPKPTDANRLIAGLEELVRRTVGPAIAVEVVGAGGLWTIMVDQSQLENAVLNLCINARDAMPDGGRITIETANRWLDERAAATRDLSAGQYVAVSVSDTGTGMPPDVIAKAFDPFFTTKPLGQGTGLGLSMIYGFARQSGGQVRIYSELGQGTLVSLYLPRHIGPSDEAEAAATTGEPPRAEHGETVLIVDDEPTVRMLVADVLSELGYTAIEAEDGAAGLRVLRSAARIDLLVTDVGLPGGMNGRQLADAGRALRGDLKVLFITGYAENAAIGHGHLEPGMHVLTKPFAMETLASRIREMIASR</sequence>
<dbReference type="InterPro" id="IPR035965">
    <property type="entry name" value="PAS-like_dom_sf"/>
</dbReference>
<dbReference type="CDD" id="cd00130">
    <property type="entry name" value="PAS"/>
    <property type="match status" value="2"/>
</dbReference>
<dbReference type="CDD" id="cd18161">
    <property type="entry name" value="REC_hyHK_blue-like"/>
    <property type="match status" value="1"/>
</dbReference>
<dbReference type="Pfam" id="PF02518">
    <property type="entry name" value="HATPase_c"/>
    <property type="match status" value="1"/>
</dbReference>
<dbReference type="SMART" id="SM00387">
    <property type="entry name" value="HATPase_c"/>
    <property type="match status" value="1"/>
</dbReference>
<dbReference type="Pfam" id="PF13426">
    <property type="entry name" value="PAS_9"/>
    <property type="match status" value="1"/>
</dbReference>
<evidence type="ECO:0000256" key="3">
    <source>
        <dbReference type="ARBA" id="ARBA00022553"/>
    </source>
</evidence>
<reference evidence="11" key="1">
    <citation type="submission" date="2020-02" db="EMBL/GenBank/DDBJ databases">
        <authorList>
            <person name="Meier V. D."/>
        </authorList>
    </citation>
    <scope>NUCLEOTIDE SEQUENCE</scope>
    <source>
        <strain evidence="11">AVDCRST_MAG27</strain>
    </source>
</reference>
<dbReference type="InterPro" id="IPR003018">
    <property type="entry name" value="GAF"/>
</dbReference>
<evidence type="ECO:0000259" key="10">
    <source>
        <dbReference type="PROSITE" id="PS50113"/>
    </source>
</evidence>
<dbReference type="SMART" id="SM00388">
    <property type="entry name" value="HisKA"/>
    <property type="match status" value="1"/>
</dbReference>
<evidence type="ECO:0000256" key="4">
    <source>
        <dbReference type="ARBA" id="ARBA00022679"/>
    </source>
</evidence>
<dbReference type="Gene3D" id="3.30.565.10">
    <property type="entry name" value="Histidine kinase-like ATPase, C-terminal domain"/>
    <property type="match status" value="1"/>
</dbReference>
<evidence type="ECO:0000259" key="7">
    <source>
        <dbReference type="PROSITE" id="PS50109"/>
    </source>
</evidence>
<evidence type="ECO:0000313" key="11">
    <source>
        <dbReference type="EMBL" id="CAA9248547.1"/>
    </source>
</evidence>
<dbReference type="PANTHER" id="PTHR43065:SF42">
    <property type="entry name" value="TWO-COMPONENT SENSOR PPRA"/>
    <property type="match status" value="1"/>
</dbReference>
<comment type="catalytic activity">
    <reaction evidence="1">
        <text>ATP + protein L-histidine = ADP + protein N-phospho-L-histidine.</text>
        <dbReference type="EC" id="2.7.13.3"/>
    </reaction>
</comment>
<feature type="domain" description="Histidine kinase" evidence="7">
    <location>
        <begin position="503"/>
        <end position="727"/>
    </location>
</feature>
<dbReference type="InterPro" id="IPR013655">
    <property type="entry name" value="PAS_fold_3"/>
</dbReference>
<feature type="domain" description="Response regulatory" evidence="8">
    <location>
        <begin position="750"/>
        <end position="866"/>
    </location>
</feature>
<dbReference type="PROSITE" id="PS50113">
    <property type="entry name" value="PAC"/>
    <property type="match status" value="2"/>
</dbReference>
<feature type="domain" description="PAC" evidence="10">
    <location>
        <begin position="250"/>
        <end position="302"/>
    </location>
</feature>
<dbReference type="PRINTS" id="PR00344">
    <property type="entry name" value="BCTRLSENSOR"/>
</dbReference>